<protein>
    <submittedName>
        <fullName evidence="1">Uncharacterized protein</fullName>
    </submittedName>
</protein>
<dbReference type="RefSeq" id="WP_248943480.1">
    <property type="nucleotide sequence ID" value="NZ_JAKIKS010000337.1"/>
</dbReference>
<sequence length="87" mass="9904">MMKIQGAVINEQGINFAIVVVKMGIVNSQYESEKAMKSFMCLFSGIPLILMAQDSRGTPKYRGRKDIVNFLSNIHPSRIPWKEYSYS</sequence>
<evidence type="ECO:0000313" key="1">
    <source>
        <dbReference type="EMBL" id="MCL1128057.1"/>
    </source>
</evidence>
<dbReference type="Proteomes" id="UP001203423">
    <property type="component" value="Unassembled WGS sequence"/>
</dbReference>
<gene>
    <name evidence="1" type="ORF">L2764_27385</name>
</gene>
<accession>A0ABT0LK26</accession>
<organism evidence="1 2">
    <name type="scientific">Shewanella surugensis</name>
    <dbReference type="NCBI Taxonomy" id="212020"/>
    <lineage>
        <taxon>Bacteria</taxon>
        <taxon>Pseudomonadati</taxon>
        <taxon>Pseudomonadota</taxon>
        <taxon>Gammaproteobacteria</taxon>
        <taxon>Alteromonadales</taxon>
        <taxon>Shewanellaceae</taxon>
        <taxon>Shewanella</taxon>
    </lineage>
</organism>
<dbReference type="EMBL" id="JAKIKS010000337">
    <property type="protein sequence ID" value="MCL1128057.1"/>
    <property type="molecule type" value="Genomic_DNA"/>
</dbReference>
<keyword evidence="2" id="KW-1185">Reference proteome</keyword>
<proteinExistence type="predicted"/>
<name>A0ABT0LK26_9GAMM</name>
<reference evidence="1 2" key="1">
    <citation type="submission" date="2022-01" db="EMBL/GenBank/DDBJ databases">
        <title>Whole genome-based taxonomy of the Shewanellaceae.</title>
        <authorList>
            <person name="Martin-Rodriguez A.J."/>
        </authorList>
    </citation>
    <scope>NUCLEOTIDE SEQUENCE [LARGE SCALE GENOMIC DNA]</scope>
    <source>
        <strain evidence="1 2">DSM 17177</strain>
    </source>
</reference>
<evidence type="ECO:0000313" key="2">
    <source>
        <dbReference type="Proteomes" id="UP001203423"/>
    </source>
</evidence>
<comment type="caution">
    <text evidence="1">The sequence shown here is derived from an EMBL/GenBank/DDBJ whole genome shotgun (WGS) entry which is preliminary data.</text>
</comment>